<dbReference type="GO" id="GO:0008741">
    <property type="term" value="F:ribulokinase activity"/>
    <property type="evidence" value="ECO:0007669"/>
    <property type="project" value="UniProtKB-EC"/>
</dbReference>
<organism evidence="1 2">
    <name type="scientific">Clostridium vincentii</name>
    <dbReference type="NCBI Taxonomy" id="52704"/>
    <lineage>
        <taxon>Bacteria</taxon>
        <taxon>Bacillati</taxon>
        <taxon>Bacillota</taxon>
        <taxon>Clostridia</taxon>
        <taxon>Eubacteriales</taxon>
        <taxon>Clostridiaceae</taxon>
        <taxon>Clostridium</taxon>
    </lineage>
</organism>
<keyword evidence="2" id="KW-1185">Reference proteome</keyword>
<dbReference type="AlphaFoldDB" id="A0A2T0BHH3"/>
<keyword evidence="1" id="KW-0418">Kinase</keyword>
<gene>
    <name evidence="1" type="primary">araB</name>
    <name evidence="1" type="ORF">CLVI_10760</name>
</gene>
<evidence type="ECO:0000313" key="2">
    <source>
        <dbReference type="Proteomes" id="UP000239471"/>
    </source>
</evidence>
<dbReference type="Proteomes" id="UP000239471">
    <property type="component" value="Unassembled WGS sequence"/>
</dbReference>
<dbReference type="EC" id="2.7.1.16" evidence="1"/>
<dbReference type="EMBL" id="PVXQ01000008">
    <property type="protein sequence ID" value="PRR83277.1"/>
    <property type="molecule type" value="Genomic_DNA"/>
</dbReference>
<keyword evidence="1" id="KW-0808">Transferase</keyword>
<accession>A0A2T0BHH3</accession>
<name>A0A2T0BHH3_9CLOT</name>
<proteinExistence type="predicted"/>
<reference evidence="1 2" key="1">
    <citation type="submission" date="2018-03" db="EMBL/GenBank/DDBJ databases">
        <title>Genome sequence of Clostridium vincentii DSM 10228.</title>
        <authorList>
            <person name="Poehlein A."/>
            <person name="Daniel R."/>
        </authorList>
    </citation>
    <scope>NUCLEOTIDE SEQUENCE [LARGE SCALE GENOMIC DNA]</scope>
    <source>
        <strain evidence="1 2">DSM 10228</strain>
    </source>
</reference>
<sequence length="81" mass="9128">MFHNNYNVQVTEAKMNFNIIMRILVRTYIKQGGGVKVSKSECVIGIDYGTQSGGTVIVDIKYGRKTAIYVTVYRIGVIDDY</sequence>
<comment type="caution">
    <text evidence="1">The sequence shown here is derived from an EMBL/GenBank/DDBJ whole genome shotgun (WGS) entry which is preliminary data.</text>
</comment>
<evidence type="ECO:0000313" key="1">
    <source>
        <dbReference type="EMBL" id="PRR83277.1"/>
    </source>
</evidence>
<protein>
    <submittedName>
        <fullName evidence="1">Ribulokinase</fullName>
        <ecNumber evidence="1">2.7.1.16</ecNumber>
    </submittedName>
</protein>